<feature type="region of interest" description="Disordered" evidence="1">
    <location>
        <begin position="702"/>
        <end position="833"/>
    </location>
</feature>
<comment type="caution">
    <text evidence="2">The sequence shown here is derived from an EMBL/GenBank/DDBJ whole genome shotgun (WGS) entry which is preliminary data.</text>
</comment>
<organism evidence="2 3">
    <name type="scientific">Emericellopsis cladophorae</name>
    <dbReference type="NCBI Taxonomy" id="2686198"/>
    <lineage>
        <taxon>Eukaryota</taxon>
        <taxon>Fungi</taxon>
        <taxon>Dikarya</taxon>
        <taxon>Ascomycota</taxon>
        <taxon>Pezizomycotina</taxon>
        <taxon>Sordariomycetes</taxon>
        <taxon>Hypocreomycetidae</taxon>
        <taxon>Hypocreales</taxon>
        <taxon>Bionectriaceae</taxon>
        <taxon>Emericellopsis</taxon>
    </lineage>
</organism>
<dbReference type="RefSeq" id="XP_051363909.1">
    <property type="nucleotide sequence ID" value="XM_051504829.1"/>
</dbReference>
<dbReference type="GeneID" id="75828728"/>
<feature type="compositionally biased region" description="Basic and acidic residues" evidence="1">
    <location>
        <begin position="1372"/>
        <end position="1389"/>
    </location>
</feature>
<feature type="compositionally biased region" description="Polar residues" evidence="1">
    <location>
        <begin position="676"/>
        <end position="689"/>
    </location>
</feature>
<feature type="compositionally biased region" description="Polar residues" evidence="1">
    <location>
        <begin position="134"/>
        <end position="167"/>
    </location>
</feature>
<accession>A0A9P9Y4P4</accession>
<reference evidence="2" key="2">
    <citation type="submission" date="2022-07" db="EMBL/GenBank/DDBJ databases">
        <authorList>
            <person name="Goncalves M.F.M."/>
            <person name="Hilario S."/>
            <person name="Van De Peer Y."/>
            <person name="Esteves A.C."/>
            <person name="Alves A."/>
        </authorList>
    </citation>
    <scope>NUCLEOTIDE SEQUENCE</scope>
    <source>
        <strain evidence="2">MUM 19.33</strain>
    </source>
</reference>
<feature type="compositionally biased region" description="Low complexity" evidence="1">
    <location>
        <begin position="744"/>
        <end position="757"/>
    </location>
</feature>
<gene>
    <name evidence="2" type="ORF">J7T54_002215</name>
</gene>
<evidence type="ECO:0000256" key="1">
    <source>
        <dbReference type="SAM" id="MobiDB-lite"/>
    </source>
</evidence>
<protein>
    <submittedName>
        <fullName evidence="2">Uncharacterized protein</fullName>
    </submittedName>
</protein>
<dbReference type="Proteomes" id="UP001055219">
    <property type="component" value="Unassembled WGS sequence"/>
</dbReference>
<feature type="compositionally biased region" description="Low complexity" evidence="1">
    <location>
        <begin position="1000"/>
        <end position="1015"/>
    </location>
</feature>
<feature type="compositionally biased region" description="Polar residues" evidence="1">
    <location>
        <begin position="1194"/>
        <end position="1208"/>
    </location>
</feature>
<evidence type="ECO:0000313" key="2">
    <source>
        <dbReference type="EMBL" id="KAI6783053.1"/>
    </source>
</evidence>
<feature type="compositionally biased region" description="Low complexity" evidence="1">
    <location>
        <begin position="71"/>
        <end position="83"/>
    </location>
</feature>
<feature type="compositionally biased region" description="Low complexity" evidence="1">
    <location>
        <begin position="169"/>
        <end position="180"/>
    </location>
</feature>
<reference evidence="2" key="1">
    <citation type="journal article" date="2021" name="J Fungi (Basel)">
        <title>Genomic and Metabolomic Analyses of the Marine Fungus Emericellopsis cladophorae: Insights into Saltwater Adaptability Mechanisms and Its Biosynthetic Potential.</title>
        <authorList>
            <person name="Goncalves M.F.M."/>
            <person name="Hilario S."/>
            <person name="Van de Peer Y."/>
            <person name="Esteves A.C."/>
            <person name="Alves A."/>
        </authorList>
    </citation>
    <scope>NUCLEOTIDE SEQUENCE</scope>
    <source>
        <strain evidence="2">MUM 19.33</strain>
    </source>
</reference>
<dbReference type="EMBL" id="JAGIXG020000010">
    <property type="protein sequence ID" value="KAI6783053.1"/>
    <property type="molecule type" value="Genomic_DNA"/>
</dbReference>
<feature type="compositionally biased region" description="Polar residues" evidence="1">
    <location>
        <begin position="966"/>
        <end position="977"/>
    </location>
</feature>
<feature type="compositionally biased region" description="Low complexity" evidence="1">
    <location>
        <begin position="19"/>
        <end position="31"/>
    </location>
</feature>
<sequence>MFGSSRRGRAPVKPLTKETANPNAATAAASAFMRREPSTSLSSAAAAAALKARPTTPTNVAEAQSKRSVRRSASVSSTASRGRPQSRSTDLRRSPSTGSMTERTFRSPSPAGRSPTPQKVDVPPVPRLPETVQRPASSHNPAGLTIQTQPFRTASQKAQDGNSQGSWFSAPANRANASARHSQQVLEYTPADDGDDGSISPSINFSYPRSRMESPSPSPTGKQMVYDANSRRMVPKAELLHRSQSARPSPDKPVKASKSGVSRSGSHLAKGTISRIRGSAVESPSPRGTASRDPTPPAQRQRAGSQPQTVVRSAQTPNQHAKASLSREETLVEPEAQMQPVSAAVPATPQRVVAEQPREVRNTELENAAVDAVPVRSHPAPQAALAAVNNAQPQPGKAVADVHVSADPRGEKFASDPKRESVQRVRVQSESPARSPARSAHFAPTANQLLVRHEPPPRSLSPRKSALKNTSNARGASPSDDGSEVSEALHGGDPNDEVSRRKSFRVSFNDESNVVVGESAEPPEVDSPIVPSPQQATKKTWHSILNRHKKEASKLDEDETMGPRPALPLFGSVREKKPREADANERPLVRPGERAFSPSPAPSPLPRASPEAESETVGYSNDPAIGFVLASESPTRNEANISRAREPLPPVVTSVEGSGYDSSSFMDTDDDEVDHTNATDTTEVSQQVPETVVVANQKELEKAAEAGEVPSSTVSEPAFGAKPDEHTTGNAVHATAEDAKADGDIPSISISGPSPAARDSGEISPEAEYFDVPGGFPDDVETTAVPKSEAVDTREEPQAPTAPVTTAVSPITVPAASESIEPAPSTPTRSNVVMNDIIEEEESTDNSSIYSDAYEDISDVEDGGFMSLDAVLTAPADSQVSRLYQKTKRKSQESTRPAATDVETEASGQEPPATQDDWENAKTYWRSLSVDKRRQLEKEALEEAGEDADQESAAKPKKNKRRSTDRPVSTSSIASSHNPDRIYQIMPGTSWAHEDASQQPAADAPAPALAEAPVPKLKKSMRGERSSPTDVARGPQINGSMRTTMRANGGASAGAREPAHARASSARPASYQPALSSEVARNTLANRRTHSTESHPSSSAGPSTAGVAPTLRRRGSDSSESSFRRARPANQGFGFRSSMRTAPEPAVSPEPTRGSSRFSIRSLSPTGSTFGRRSLNPPPAQAPMGGSRMRTSMRLANSQPKEVQTKLSSFGKKNKGGSRFAESSDEEESGVGSRFASRRTRHYSSDEEDAALPPPQRGLSFKSMRSTNGAKSAAAVASGFPSKPARAPSPDLPDSDDEIVQPKRHTIGAVNDRPAGTLQRSRSGRGSFPPPASPGYIAADGLGQRPAHQRRGSFMSNILRRKKDSSNMITRDLSESAARRDTRLERNQDELNIVRNDSGRLQKNQPSWPLPDDNVTAAPQRPSTSAGPASGGLKMGFLKRRSVSHQGAPGSNAAAGASHSAALASSPVVSEATTTTFPEEGRKKKFGKLRKIFGLHD</sequence>
<feature type="region of interest" description="Disordered" evidence="1">
    <location>
        <begin position="937"/>
        <end position="1486"/>
    </location>
</feature>
<feature type="region of interest" description="Disordered" evidence="1">
    <location>
        <begin position="1"/>
        <end position="360"/>
    </location>
</feature>
<feature type="region of interest" description="Disordered" evidence="1">
    <location>
        <begin position="388"/>
        <end position="690"/>
    </location>
</feature>
<dbReference type="OrthoDB" id="5423926at2759"/>
<feature type="compositionally biased region" description="Low complexity" evidence="1">
    <location>
        <begin position="206"/>
        <end position="215"/>
    </location>
</feature>
<keyword evidence="3" id="KW-1185">Reference proteome</keyword>
<proteinExistence type="predicted"/>
<feature type="compositionally biased region" description="Basic and acidic residues" evidence="1">
    <location>
        <begin position="573"/>
        <end position="593"/>
    </location>
</feature>
<feature type="compositionally biased region" description="Low complexity" evidence="1">
    <location>
        <begin position="1061"/>
        <end position="1074"/>
    </location>
</feature>
<feature type="compositionally biased region" description="Polar residues" evidence="1">
    <location>
        <begin position="1153"/>
        <end position="1171"/>
    </location>
</feature>
<feature type="compositionally biased region" description="Low complexity" evidence="1">
    <location>
        <begin position="1448"/>
        <end position="1472"/>
    </location>
</feature>
<feature type="compositionally biased region" description="Basic residues" evidence="1">
    <location>
        <begin position="539"/>
        <end position="551"/>
    </location>
</feature>
<feature type="compositionally biased region" description="Polar residues" evidence="1">
    <location>
        <begin position="1037"/>
        <end position="1046"/>
    </location>
</feature>
<feature type="compositionally biased region" description="Low complexity" evidence="1">
    <location>
        <begin position="431"/>
        <end position="440"/>
    </location>
</feature>
<feature type="region of interest" description="Disordered" evidence="1">
    <location>
        <begin position="875"/>
        <end position="922"/>
    </location>
</feature>
<feature type="compositionally biased region" description="Polar residues" evidence="1">
    <location>
        <begin position="302"/>
        <end position="321"/>
    </location>
</feature>
<feature type="compositionally biased region" description="Low complexity" evidence="1">
    <location>
        <begin position="38"/>
        <end position="58"/>
    </location>
</feature>
<feature type="compositionally biased region" description="Basic and acidic residues" evidence="1">
    <location>
        <begin position="404"/>
        <end position="423"/>
    </location>
</feature>
<feature type="compositionally biased region" description="Basic residues" evidence="1">
    <location>
        <begin position="1"/>
        <end position="10"/>
    </location>
</feature>
<name>A0A9P9Y4P4_9HYPO</name>
<evidence type="ECO:0000313" key="3">
    <source>
        <dbReference type="Proteomes" id="UP001055219"/>
    </source>
</evidence>